<dbReference type="Proteomes" id="UP001189000">
    <property type="component" value="Unassembled WGS sequence"/>
</dbReference>
<organism evidence="2 3">
    <name type="scientific">Elizabethkingia anophelis</name>
    <dbReference type="NCBI Taxonomy" id="1117645"/>
    <lineage>
        <taxon>Bacteria</taxon>
        <taxon>Pseudomonadati</taxon>
        <taxon>Bacteroidota</taxon>
        <taxon>Flavobacteriia</taxon>
        <taxon>Flavobacteriales</taxon>
        <taxon>Weeksellaceae</taxon>
        <taxon>Elizabethkingia</taxon>
    </lineage>
</organism>
<reference evidence="2" key="1">
    <citation type="submission" date="2023-02" db="EMBL/GenBank/DDBJ databases">
        <title>Elizabethkingia anophelis draft genomes.</title>
        <authorList>
            <person name="Nicholson A.C."/>
            <person name="Whitney A.M."/>
            <person name="Humrighouse B.W."/>
            <person name="Villarma A."/>
            <person name="Bell M."/>
            <person name="Mcquiston J."/>
        </authorList>
    </citation>
    <scope>NUCLEOTIDE SEQUENCE</scope>
    <source>
        <strain evidence="2">B4955</strain>
    </source>
</reference>
<accession>A0AAE4T3R8</accession>
<protein>
    <submittedName>
        <fullName evidence="2">Uncharacterized protein</fullName>
    </submittedName>
</protein>
<gene>
    <name evidence="2" type="ORF">CMU51_09065</name>
</gene>
<name>A0AAE4T3R8_9FLAO</name>
<keyword evidence="1" id="KW-0812">Transmembrane</keyword>
<comment type="caution">
    <text evidence="2">The sequence shown here is derived from an EMBL/GenBank/DDBJ whole genome shotgun (WGS) entry which is preliminary data.</text>
</comment>
<evidence type="ECO:0000313" key="2">
    <source>
        <dbReference type="EMBL" id="MDV3664207.1"/>
    </source>
</evidence>
<keyword evidence="1" id="KW-1133">Transmembrane helix</keyword>
<feature type="transmembrane region" description="Helical" evidence="1">
    <location>
        <begin position="86"/>
        <end position="104"/>
    </location>
</feature>
<sequence length="152" mass="17289">MRLVKNISFFLIIGFIITKICECLKSEFLFKYLQDNIIGLLLTLLAINTATLGLIASKIQDFIEKYEGMSFVKTIKEMKFSLKEQVVLIGLSIVVLILMKSEIINFEFKDTLCNSVLVSVLLYSVVILYDTGKAVFVIIELIEGINKHKEDQ</sequence>
<dbReference type="EMBL" id="NWGY01000010">
    <property type="protein sequence ID" value="MDV3664207.1"/>
    <property type="molecule type" value="Genomic_DNA"/>
</dbReference>
<feature type="transmembrane region" description="Helical" evidence="1">
    <location>
        <begin position="37"/>
        <end position="56"/>
    </location>
</feature>
<feature type="transmembrane region" description="Helical" evidence="1">
    <location>
        <begin position="116"/>
        <end position="139"/>
    </location>
</feature>
<proteinExistence type="predicted"/>
<evidence type="ECO:0000313" key="3">
    <source>
        <dbReference type="Proteomes" id="UP001189000"/>
    </source>
</evidence>
<keyword evidence="1" id="KW-0472">Membrane</keyword>
<evidence type="ECO:0000256" key="1">
    <source>
        <dbReference type="SAM" id="Phobius"/>
    </source>
</evidence>
<dbReference type="AlphaFoldDB" id="A0AAE4T3R8"/>